<gene>
    <name evidence="2" type="ORF">H261_16962</name>
</gene>
<dbReference type="InterPro" id="IPR030802">
    <property type="entry name" value="Permease_MalE"/>
</dbReference>
<keyword evidence="1" id="KW-0812">Transmembrane</keyword>
<organism evidence="2 3">
    <name type="scientific">Paramagnetospirillum caucaseum</name>
    <dbReference type="NCBI Taxonomy" id="1244869"/>
    <lineage>
        <taxon>Bacteria</taxon>
        <taxon>Pseudomonadati</taxon>
        <taxon>Pseudomonadota</taxon>
        <taxon>Alphaproteobacteria</taxon>
        <taxon>Rhodospirillales</taxon>
        <taxon>Magnetospirillaceae</taxon>
        <taxon>Paramagnetospirillum</taxon>
    </lineage>
</organism>
<feature type="transmembrane region" description="Helical" evidence="1">
    <location>
        <begin position="22"/>
        <end position="43"/>
    </location>
</feature>
<dbReference type="EMBL" id="AONQ01000054">
    <property type="protein sequence ID" value="EME68737.1"/>
    <property type="molecule type" value="Genomic_DNA"/>
</dbReference>
<reference evidence="2 3" key="1">
    <citation type="journal article" date="2014" name="Genome Announc.">
        <title>Draft Genome Sequence of Magnetospirillum sp. Strain SO-1, a Freshwater Magnetotactic Bacterium Isolated from the Ol'khovka River, Russia.</title>
        <authorList>
            <person name="Grouzdev D.S."/>
            <person name="Dziuba M.V."/>
            <person name="Sukhacheva M.S."/>
            <person name="Mardanov A.V."/>
            <person name="Beletskiy A.V."/>
            <person name="Kuznetsov B.B."/>
            <person name="Skryabin K.G."/>
        </authorList>
    </citation>
    <scope>NUCLEOTIDE SEQUENCE [LARGE SCALE GENOMIC DNA]</scope>
    <source>
        <strain evidence="2 3">SO-1</strain>
    </source>
</reference>
<evidence type="ECO:0000313" key="2">
    <source>
        <dbReference type="EMBL" id="EME68737.1"/>
    </source>
</evidence>
<name>M2ZN70_9PROT</name>
<dbReference type="STRING" id="1244869.H261_16962"/>
<dbReference type="eggNOG" id="COG0767">
    <property type="taxonomic scope" value="Bacteria"/>
</dbReference>
<feature type="transmembrane region" description="Helical" evidence="1">
    <location>
        <begin position="211"/>
        <end position="231"/>
    </location>
</feature>
<dbReference type="Pfam" id="PF02405">
    <property type="entry name" value="MlaE"/>
    <property type="match status" value="1"/>
</dbReference>
<dbReference type="GO" id="GO:0005548">
    <property type="term" value="F:phospholipid transporter activity"/>
    <property type="evidence" value="ECO:0007669"/>
    <property type="project" value="TreeGrafter"/>
</dbReference>
<evidence type="ECO:0000256" key="1">
    <source>
        <dbReference type="SAM" id="Phobius"/>
    </source>
</evidence>
<feature type="transmembrane region" description="Helical" evidence="1">
    <location>
        <begin position="101"/>
        <end position="123"/>
    </location>
</feature>
<dbReference type="PATRIC" id="fig|1244869.3.peg.3403"/>
<dbReference type="Proteomes" id="UP000011744">
    <property type="component" value="Unassembled WGS sequence"/>
</dbReference>
<dbReference type="RefSeq" id="WP_008619860.1">
    <property type="nucleotide sequence ID" value="NZ_AONQ01000054.1"/>
</dbReference>
<dbReference type="AlphaFoldDB" id="M2ZN70"/>
<feature type="transmembrane region" description="Helical" evidence="1">
    <location>
        <begin position="144"/>
        <end position="171"/>
    </location>
</feature>
<protein>
    <submittedName>
        <fullName evidence="2">ABC-type transport system</fullName>
    </submittedName>
</protein>
<feature type="transmembrane region" description="Helical" evidence="1">
    <location>
        <begin position="251"/>
        <end position="270"/>
    </location>
</feature>
<dbReference type="PANTHER" id="PTHR30188:SF3">
    <property type="entry name" value="ABC TRANSPORTER PERMEASE"/>
    <property type="match status" value="1"/>
</dbReference>
<keyword evidence="1" id="KW-0472">Membrane</keyword>
<dbReference type="GO" id="GO:0043190">
    <property type="term" value="C:ATP-binding cassette (ABC) transporter complex"/>
    <property type="evidence" value="ECO:0007669"/>
    <property type="project" value="InterPro"/>
</dbReference>
<keyword evidence="3" id="KW-1185">Reference proteome</keyword>
<feature type="transmembrane region" description="Helical" evidence="1">
    <location>
        <begin position="177"/>
        <end position="199"/>
    </location>
</feature>
<feature type="transmembrane region" description="Helical" evidence="1">
    <location>
        <begin position="64"/>
        <end position="89"/>
    </location>
</feature>
<dbReference type="PANTHER" id="PTHR30188">
    <property type="entry name" value="ABC TRANSPORTER PERMEASE PROTEIN-RELATED"/>
    <property type="match status" value="1"/>
</dbReference>
<accession>M2ZN70</accession>
<sequence length="271" mass="28519">MSADAEPRGFIGFLDRLGRRTATGIAEFGFGASLLGECLYWLGMGRKRRQPVRLAPVVAQAMEIGIGALPIVTVLSATIGIMLAIQGIYTLRLFGAESRVSLGVAMSVVREFGPLITGILVAGRSGSALAARLGTMRINQEIDALTVMGISPVRFLVVPPLLAMLVMLPALTLWSDLVGLFAAGLYIAPQLGSSIGAYVDEMTDLVRLNDVWHGLGKSAIFAVMITVVGVVNGASVTGGAEGVGRMTTRSVVHAISAIVITDMVFVFMVTR</sequence>
<keyword evidence="1" id="KW-1133">Transmembrane helix</keyword>
<proteinExistence type="predicted"/>
<comment type="caution">
    <text evidence="2">The sequence shown here is derived from an EMBL/GenBank/DDBJ whole genome shotgun (WGS) entry which is preliminary data.</text>
</comment>
<dbReference type="OrthoDB" id="9806241at2"/>
<evidence type="ECO:0000313" key="3">
    <source>
        <dbReference type="Proteomes" id="UP000011744"/>
    </source>
</evidence>